<comment type="caution">
    <text evidence="2">The sequence shown here is derived from an EMBL/GenBank/DDBJ whole genome shotgun (WGS) entry which is preliminary data.</text>
</comment>
<gene>
    <name evidence="2" type="ORF">ACFOHL_15535</name>
</gene>
<evidence type="ECO:0000313" key="2">
    <source>
        <dbReference type="EMBL" id="MFC3123036.1"/>
    </source>
</evidence>
<proteinExistence type="predicted"/>
<dbReference type="InterPro" id="IPR012902">
    <property type="entry name" value="N_methyl_site"/>
</dbReference>
<dbReference type="Pfam" id="PF07963">
    <property type="entry name" value="N_methyl"/>
    <property type="match status" value="1"/>
</dbReference>
<protein>
    <submittedName>
        <fullName evidence="2">Tfp pilus assembly protein FimT/FimU</fullName>
    </submittedName>
</protein>
<dbReference type="RefSeq" id="WP_376921156.1">
    <property type="nucleotide sequence ID" value="NZ_JBHRSW010000043.1"/>
</dbReference>
<keyword evidence="1" id="KW-0472">Membrane</keyword>
<evidence type="ECO:0000313" key="3">
    <source>
        <dbReference type="Proteomes" id="UP001595478"/>
    </source>
</evidence>
<keyword evidence="1" id="KW-0812">Transmembrane</keyword>
<dbReference type="InterPro" id="IPR045584">
    <property type="entry name" value="Pilin-like"/>
</dbReference>
<dbReference type="Gene3D" id="3.30.700.10">
    <property type="entry name" value="Glycoprotein, Type 4 Pilin"/>
    <property type="match status" value="1"/>
</dbReference>
<feature type="transmembrane region" description="Helical" evidence="1">
    <location>
        <begin position="20"/>
        <end position="42"/>
    </location>
</feature>
<sequence length="185" mass="19603">MLKASLSTKKLAQAQSGFTLVELVTVVLILSILSVYVVPRFLSTEGFAERSTQQRLLAALRALQTKAMHDTSSSFCYRMIFNTSSSPAYGPSVGRYVSGTESASCGGMIATDAPENLALTQDEFSRLSLSLAASDSGVGVNYIQFDALGRPTTSAGTCNSFCQISLLGQTNTTVCIGSEGYIHVC</sequence>
<accession>A0ABV7FUV2</accession>
<dbReference type="EMBL" id="JBHRSW010000043">
    <property type="protein sequence ID" value="MFC3123036.1"/>
    <property type="molecule type" value="Genomic_DNA"/>
</dbReference>
<organism evidence="2 3">
    <name type="scientific">Agaribacter flavus</name>
    <dbReference type="NCBI Taxonomy" id="1902781"/>
    <lineage>
        <taxon>Bacteria</taxon>
        <taxon>Pseudomonadati</taxon>
        <taxon>Pseudomonadota</taxon>
        <taxon>Gammaproteobacteria</taxon>
        <taxon>Alteromonadales</taxon>
        <taxon>Alteromonadaceae</taxon>
        <taxon>Agaribacter</taxon>
    </lineage>
</organism>
<keyword evidence="1" id="KW-1133">Transmembrane helix</keyword>
<dbReference type="NCBIfam" id="TIGR02532">
    <property type="entry name" value="IV_pilin_GFxxxE"/>
    <property type="match status" value="1"/>
</dbReference>
<name>A0ABV7FUV2_9ALTE</name>
<dbReference type="Proteomes" id="UP001595478">
    <property type="component" value="Unassembled WGS sequence"/>
</dbReference>
<reference evidence="3" key="1">
    <citation type="journal article" date="2019" name="Int. J. Syst. Evol. Microbiol.">
        <title>The Global Catalogue of Microorganisms (GCM) 10K type strain sequencing project: providing services to taxonomists for standard genome sequencing and annotation.</title>
        <authorList>
            <consortium name="The Broad Institute Genomics Platform"/>
            <consortium name="The Broad Institute Genome Sequencing Center for Infectious Disease"/>
            <person name="Wu L."/>
            <person name="Ma J."/>
        </authorList>
    </citation>
    <scope>NUCLEOTIDE SEQUENCE [LARGE SCALE GENOMIC DNA]</scope>
    <source>
        <strain evidence="3">KCTC 52473</strain>
    </source>
</reference>
<keyword evidence="3" id="KW-1185">Reference proteome</keyword>
<evidence type="ECO:0000256" key="1">
    <source>
        <dbReference type="SAM" id="Phobius"/>
    </source>
</evidence>
<dbReference type="SUPFAM" id="SSF54523">
    <property type="entry name" value="Pili subunits"/>
    <property type="match status" value="1"/>
</dbReference>